<name>A0A176S1L5_9GAMM</name>
<accession>A0A176S1L5</accession>
<dbReference type="Gene3D" id="3.30.559.10">
    <property type="entry name" value="Chloramphenicol acetyltransferase-like domain"/>
    <property type="match status" value="1"/>
</dbReference>
<dbReference type="Pfam" id="PF18563">
    <property type="entry name" value="TubC_N"/>
    <property type="match status" value="1"/>
</dbReference>
<keyword evidence="3" id="KW-1185">Reference proteome</keyword>
<evidence type="ECO:0000259" key="1">
    <source>
        <dbReference type="Pfam" id="PF18563"/>
    </source>
</evidence>
<proteinExistence type="predicted"/>
<dbReference type="InterPro" id="IPR041464">
    <property type="entry name" value="TubC_N"/>
</dbReference>
<evidence type="ECO:0000313" key="3">
    <source>
        <dbReference type="Proteomes" id="UP000076962"/>
    </source>
</evidence>
<sequence>MINLVEFIEELSTQGVELWADGDRLRYRSPQHVLTQALSTSIKQNKAEILQLLRDRAEAPGTYPLSHGQQALWFVHQNAKDSAAYNIAVP</sequence>
<dbReference type="EMBL" id="LUTY01001267">
    <property type="protein sequence ID" value="OAD21961.1"/>
    <property type="molecule type" value="Genomic_DNA"/>
</dbReference>
<feature type="domain" description="TubC N-terminal docking" evidence="1">
    <location>
        <begin position="5"/>
        <end position="54"/>
    </location>
</feature>
<gene>
    <name evidence="2" type="ORF">THIOM_002258</name>
</gene>
<organism evidence="2 3">
    <name type="scientific">Candidatus Thiomargarita nelsonii</name>
    <dbReference type="NCBI Taxonomy" id="1003181"/>
    <lineage>
        <taxon>Bacteria</taxon>
        <taxon>Pseudomonadati</taxon>
        <taxon>Pseudomonadota</taxon>
        <taxon>Gammaproteobacteria</taxon>
        <taxon>Thiotrichales</taxon>
        <taxon>Thiotrichaceae</taxon>
        <taxon>Thiomargarita</taxon>
    </lineage>
</organism>
<dbReference type="Gene3D" id="1.10.10.1830">
    <property type="entry name" value="Non-ribosomal peptide synthase, adenylation domain"/>
    <property type="match status" value="1"/>
</dbReference>
<dbReference type="InterPro" id="IPR023213">
    <property type="entry name" value="CAT-like_dom_sf"/>
</dbReference>
<dbReference type="AlphaFoldDB" id="A0A176S1L5"/>
<evidence type="ECO:0000313" key="2">
    <source>
        <dbReference type="EMBL" id="OAD21961.1"/>
    </source>
</evidence>
<comment type="caution">
    <text evidence="2">The sequence shown here is derived from an EMBL/GenBank/DDBJ whole genome shotgun (WGS) entry which is preliminary data.</text>
</comment>
<protein>
    <submittedName>
        <fullName evidence="2">NcpA</fullName>
    </submittedName>
</protein>
<dbReference type="Proteomes" id="UP000076962">
    <property type="component" value="Unassembled WGS sequence"/>
</dbReference>
<reference evidence="2 3" key="1">
    <citation type="submission" date="2016-05" db="EMBL/GenBank/DDBJ databases">
        <title>Single-cell genome of chain-forming Candidatus Thiomargarita nelsonii and comparison to other large sulfur-oxidizing bacteria.</title>
        <authorList>
            <person name="Winkel M."/>
            <person name="Salman V."/>
            <person name="Woyke T."/>
            <person name="Schulz-Vogt H."/>
            <person name="Richter M."/>
            <person name="Flood B."/>
            <person name="Bailey J."/>
            <person name="Amann R."/>
            <person name="Mussmann M."/>
        </authorList>
    </citation>
    <scope>NUCLEOTIDE SEQUENCE [LARGE SCALE GENOMIC DNA]</scope>
    <source>
        <strain evidence="2 3">THI036</strain>
    </source>
</reference>
<dbReference type="InterPro" id="IPR044894">
    <property type="entry name" value="TubC_N_sf"/>
</dbReference>
<feature type="non-terminal residue" evidence="2">
    <location>
        <position position="90"/>
    </location>
</feature>